<keyword evidence="1" id="KW-0175">Coiled coil</keyword>
<dbReference type="SUPFAM" id="SSF52047">
    <property type="entry name" value="RNI-like"/>
    <property type="match status" value="1"/>
</dbReference>
<protein>
    <recommendedName>
        <fullName evidence="4">F-box domain-containing protein</fullName>
    </recommendedName>
</protein>
<keyword evidence="3" id="KW-1185">Reference proteome</keyword>
<dbReference type="InterPro" id="IPR032675">
    <property type="entry name" value="LRR_dom_sf"/>
</dbReference>
<dbReference type="Proteomes" id="UP001219525">
    <property type="component" value="Unassembled WGS sequence"/>
</dbReference>
<dbReference type="EMBL" id="JARJCW010000103">
    <property type="protein sequence ID" value="KAJ7193909.1"/>
    <property type="molecule type" value="Genomic_DNA"/>
</dbReference>
<sequence>MACPSRCSHCGFSVLDIAAVPSPHPYLSSASYGTPSNLEAAAIQNAVNTAEQNIITVDKEVERLQRALDQLSARRTELEDFRMSHKSAISSLRKLPNEILGEIFLLADFCWNEMFKELCYAPKWIVTRVCTGWRAVATSTPSLWAKISVGPWSKGRLSDRCFACLLSQQVKWTGESPLVVSYMTGDKDGLDILLSVADRWRDAFLSMQDENLQSLRNFTGSFPSLEKFRSFLDVELEDRVKIYSISPRLRDVELPPHPDPTVFPLHWAQLEYCALPYAPRDVFRILPLMSSIVSLSLKGLFRGDPDVWNAAVGAPQTISETLRTLTLSNYKTSAASIFAFLVAPSLRQLVIDNSYPRQEFIPFLIRSGCPLTHLTLKNVQMHVEIVLKALTLTPHLEELVMNDLGADNTISDTFVGALTCLSDAHHLVPNLVFLSITGCFACESSLVVKMLRSRNAATGAGKLRSVRLFWYSGSPHVPLVEELEDEGLDMRCSHLGQSTWD</sequence>
<feature type="coiled-coil region" evidence="1">
    <location>
        <begin position="47"/>
        <end position="81"/>
    </location>
</feature>
<organism evidence="2 3">
    <name type="scientific">Mycena pura</name>
    <dbReference type="NCBI Taxonomy" id="153505"/>
    <lineage>
        <taxon>Eukaryota</taxon>
        <taxon>Fungi</taxon>
        <taxon>Dikarya</taxon>
        <taxon>Basidiomycota</taxon>
        <taxon>Agaricomycotina</taxon>
        <taxon>Agaricomycetes</taxon>
        <taxon>Agaricomycetidae</taxon>
        <taxon>Agaricales</taxon>
        <taxon>Marasmiineae</taxon>
        <taxon>Mycenaceae</taxon>
        <taxon>Mycena</taxon>
    </lineage>
</organism>
<dbReference type="Gene3D" id="1.20.1280.50">
    <property type="match status" value="1"/>
</dbReference>
<evidence type="ECO:0000256" key="1">
    <source>
        <dbReference type="SAM" id="Coils"/>
    </source>
</evidence>
<reference evidence="2" key="1">
    <citation type="submission" date="2023-03" db="EMBL/GenBank/DDBJ databases">
        <title>Massive genome expansion in bonnet fungi (Mycena s.s.) driven by repeated elements and novel gene families across ecological guilds.</title>
        <authorList>
            <consortium name="Lawrence Berkeley National Laboratory"/>
            <person name="Harder C.B."/>
            <person name="Miyauchi S."/>
            <person name="Viragh M."/>
            <person name="Kuo A."/>
            <person name="Thoen E."/>
            <person name="Andreopoulos B."/>
            <person name="Lu D."/>
            <person name="Skrede I."/>
            <person name="Drula E."/>
            <person name="Henrissat B."/>
            <person name="Morin E."/>
            <person name="Kohler A."/>
            <person name="Barry K."/>
            <person name="LaButti K."/>
            <person name="Morin E."/>
            <person name="Salamov A."/>
            <person name="Lipzen A."/>
            <person name="Mereny Z."/>
            <person name="Hegedus B."/>
            <person name="Baldrian P."/>
            <person name="Stursova M."/>
            <person name="Weitz H."/>
            <person name="Taylor A."/>
            <person name="Grigoriev I.V."/>
            <person name="Nagy L.G."/>
            <person name="Martin F."/>
            <person name="Kauserud H."/>
        </authorList>
    </citation>
    <scope>NUCLEOTIDE SEQUENCE</scope>
    <source>
        <strain evidence="2">9144</strain>
    </source>
</reference>
<dbReference type="AlphaFoldDB" id="A0AAD6Y2V5"/>
<evidence type="ECO:0000313" key="2">
    <source>
        <dbReference type="EMBL" id="KAJ7193909.1"/>
    </source>
</evidence>
<gene>
    <name evidence="2" type="ORF">GGX14DRAFT_587243</name>
</gene>
<evidence type="ECO:0000313" key="3">
    <source>
        <dbReference type="Proteomes" id="UP001219525"/>
    </source>
</evidence>
<proteinExistence type="predicted"/>
<dbReference type="Gene3D" id="3.80.10.10">
    <property type="entry name" value="Ribonuclease Inhibitor"/>
    <property type="match status" value="1"/>
</dbReference>
<name>A0AAD6Y2V5_9AGAR</name>
<comment type="caution">
    <text evidence="2">The sequence shown here is derived from an EMBL/GenBank/DDBJ whole genome shotgun (WGS) entry which is preliminary data.</text>
</comment>
<evidence type="ECO:0008006" key="4">
    <source>
        <dbReference type="Google" id="ProtNLM"/>
    </source>
</evidence>
<accession>A0AAD6Y2V5</accession>